<evidence type="ECO:0000313" key="2">
    <source>
        <dbReference type="Proteomes" id="UP001141253"/>
    </source>
</evidence>
<reference evidence="1" key="2">
    <citation type="journal article" date="2023" name="Int. J. Mol. Sci.">
        <title>De Novo Assembly and Annotation of 11 Diverse Shrub Willow (Salix) Genomes Reveals Novel Gene Organization in Sex-Linked Regions.</title>
        <authorList>
            <person name="Hyden B."/>
            <person name="Feng K."/>
            <person name="Yates T.B."/>
            <person name="Jawdy S."/>
            <person name="Cereghino C."/>
            <person name="Smart L.B."/>
            <person name="Muchero W."/>
        </authorList>
    </citation>
    <scope>NUCLEOTIDE SEQUENCE</scope>
    <source>
        <tissue evidence="1">Shoot tip</tissue>
    </source>
</reference>
<name>A0ABQ9C853_9ROSI</name>
<organism evidence="1 2">
    <name type="scientific">Salix suchowensis</name>
    <dbReference type="NCBI Taxonomy" id="1278906"/>
    <lineage>
        <taxon>Eukaryota</taxon>
        <taxon>Viridiplantae</taxon>
        <taxon>Streptophyta</taxon>
        <taxon>Embryophyta</taxon>
        <taxon>Tracheophyta</taxon>
        <taxon>Spermatophyta</taxon>
        <taxon>Magnoliopsida</taxon>
        <taxon>eudicotyledons</taxon>
        <taxon>Gunneridae</taxon>
        <taxon>Pentapetalae</taxon>
        <taxon>rosids</taxon>
        <taxon>fabids</taxon>
        <taxon>Malpighiales</taxon>
        <taxon>Salicaceae</taxon>
        <taxon>Saliceae</taxon>
        <taxon>Salix</taxon>
    </lineage>
</organism>
<dbReference type="Proteomes" id="UP001141253">
    <property type="component" value="Chromosome 1"/>
</dbReference>
<protein>
    <submittedName>
        <fullName evidence="1">Uncharacterized protein</fullName>
    </submittedName>
</protein>
<accession>A0ABQ9C853</accession>
<reference evidence="1" key="1">
    <citation type="submission" date="2022-10" db="EMBL/GenBank/DDBJ databases">
        <authorList>
            <person name="Hyden B.L."/>
            <person name="Feng K."/>
            <person name="Yates T."/>
            <person name="Jawdy S."/>
            <person name="Smart L.B."/>
            <person name="Muchero W."/>
        </authorList>
    </citation>
    <scope>NUCLEOTIDE SEQUENCE</scope>
    <source>
        <tissue evidence="1">Shoot tip</tissue>
    </source>
</reference>
<proteinExistence type="predicted"/>
<evidence type="ECO:0000313" key="1">
    <source>
        <dbReference type="EMBL" id="KAJ6394645.1"/>
    </source>
</evidence>
<feature type="non-terminal residue" evidence="1">
    <location>
        <position position="43"/>
    </location>
</feature>
<comment type="caution">
    <text evidence="1">The sequence shown here is derived from an EMBL/GenBank/DDBJ whole genome shotgun (WGS) entry which is preliminary data.</text>
</comment>
<dbReference type="EMBL" id="JAPFFI010000005">
    <property type="protein sequence ID" value="KAJ6394645.1"/>
    <property type="molecule type" value="Genomic_DNA"/>
</dbReference>
<keyword evidence="2" id="KW-1185">Reference proteome</keyword>
<gene>
    <name evidence="1" type="ORF">OIU77_023787</name>
</gene>
<sequence>MNVTWRRKITSIVSNRLATNLKNVDFSPKSTWNVVWKSKNLMA</sequence>